<feature type="transmembrane region" description="Helical" evidence="9">
    <location>
        <begin position="217"/>
        <end position="234"/>
    </location>
</feature>
<gene>
    <name evidence="11" type="ORF">DI564_05825</name>
</gene>
<dbReference type="GO" id="GO:0042158">
    <property type="term" value="P:lipoprotein biosynthetic process"/>
    <property type="evidence" value="ECO:0007669"/>
    <property type="project" value="InterPro"/>
</dbReference>
<dbReference type="Proteomes" id="UP000249046">
    <property type="component" value="Unassembled WGS sequence"/>
</dbReference>
<evidence type="ECO:0000256" key="4">
    <source>
        <dbReference type="ARBA" id="ARBA00022679"/>
    </source>
</evidence>
<evidence type="ECO:0000256" key="6">
    <source>
        <dbReference type="ARBA" id="ARBA00022989"/>
    </source>
</evidence>
<dbReference type="InterPro" id="IPR036526">
    <property type="entry name" value="C-N_Hydrolase_sf"/>
</dbReference>
<organism evidence="11 12">
    <name type="scientific">Rhodanobacter denitrificans</name>
    <dbReference type="NCBI Taxonomy" id="666685"/>
    <lineage>
        <taxon>Bacteria</taxon>
        <taxon>Pseudomonadati</taxon>
        <taxon>Pseudomonadota</taxon>
        <taxon>Gammaproteobacteria</taxon>
        <taxon>Lysobacterales</taxon>
        <taxon>Rhodanobacteraceae</taxon>
        <taxon>Rhodanobacter</taxon>
    </lineage>
</organism>
<dbReference type="PROSITE" id="PS50263">
    <property type="entry name" value="CN_HYDROLASE"/>
    <property type="match status" value="1"/>
</dbReference>
<evidence type="ECO:0000313" key="11">
    <source>
        <dbReference type="EMBL" id="PZQ17329.1"/>
    </source>
</evidence>
<evidence type="ECO:0000256" key="3">
    <source>
        <dbReference type="ARBA" id="ARBA00022475"/>
    </source>
</evidence>
<protein>
    <recommendedName>
        <fullName evidence="10">CN hydrolase domain-containing protein</fullName>
    </recommendedName>
</protein>
<evidence type="ECO:0000256" key="1">
    <source>
        <dbReference type="ARBA" id="ARBA00004651"/>
    </source>
</evidence>
<dbReference type="Gene3D" id="3.60.110.10">
    <property type="entry name" value="Carbon-nitrogen hydrolase"/>
    <property type="match status" value="1"/>
</dbReference>
<dbReference type="InterPro" id="IPR004563">
    <property type="entry name" value="Apolipo_AcylTrfase"/>
</dbReference>
<dbReference type="SUPFAM" id="SSF56317">
    <property type="entry name" value="Carbon-nitrogen hydrolase"/>
    <property type="match status" value="1"/>
</dbReference>
<dbReference type="Pfam" id="PF00795">
    <property type="entry name" value="CN_hydrolase"/>
    <property type="match status" value="1"/>
</dbReference>
<dbReference type="InterPro" id="IPR003010">
    <property type="entry name" value="C-N_Hydrolase"/>
</dbReference>
<keyword evidence="7 9" id="KW-0472">Membrane</keyword>
<feature type="transmembrane region" description="Helical" evidence="9">
    <location>
        <begin position="298"/>
        <end position="320"/>
    </location>
</feature>
<feature type="transmembrane region" description="Helical" evidence="9">
    <location>
        <begin position="241"/>
        <end position="260"/>
    </location>
</feature>
<keyword evidence="6 9" id="KW-1133">Transmembrane helix</keyword>
<dbReference type="InterPro" id="IPR045378">
    <property type="entry name" value="LNT_N"/>
</dbReference>
<evidence type="ECO:0000256" key="8">
    <source>
        <dbReference type="ARBA" id="ARBA00023315"/>
    </source>
</evidence>
<keyword evidence="4" id="KW-0808">Transferase</keyword>
<comment type="similarity">
    <text evidence="2">Belongs to the CN hydrolase family. Apolipoprotein N-acyltransferase subfamily.</text>
</comment>
<evidence type="ECO:0000256" key="9">
    <source>
        <dbReference type="SAM" id="Phobius"/>
    </source>
</evidence>
<comment type="subcellular location">
    <subcellularLocation>
        <location evidence="1">Cell membrane</location>
        <topology evidence="1">Multi-pass membrane protein</topology>
    </subcellularLocation>
</comment>
<dbReference type="AlphaFoldDB" id="A0A2W5KMS5"/>
<feature type="transmembrane region" description="Helical" evidence="9">
    <location>
        <begin position="192"/>
        <end position="211"/>
    </location>
</feature>
<dbReference type="PANTHER" id="PTHR38686">
    <property type="entry name" value="APOLIPOPROTEIN N-ACYLTRANSFERASE"/>
    <property type="match status" value="1"/>
</dbReference>
<dbReference type="GO" id="GO:0016410">
    <property type="term" value="F:N-acyltransferase activity"/>
    <property type="evidence" value="ECO:0007669"/>
    <property type="project" value="InterPro"/>
</dbReference>
<name>A0A2W5KMS5_9GAMM</name>
<dbReference type="Pfam" id="PF20154">
    <property type="entry name" value="LNT_N"/>
    <property type="match status" value="1"/>
</dbReference>
<feature type="transmembrane region" description="Helical" evidence="9">
    <location>
        <begin position="340"/>
        <end position="363"/>
    </location>
</feature>
<dbReference type="EMBL" id="QFPO01000004">
    <property type="protein sequence ID" value="PZQ17329.1"/>
    <property type="molecule type" value="Genomic_DNA"/>
</dbReference>
<dbReference type="CDD" id="cd07197">
    <property type="entry name" value="nitrilase"/>
    <property type="match status" value="1"/>
</dbReference>
<feature type="transmembrane region" description="Helical" evidence="9">
    <location>
        <begin position="375"/>
        <end position="393"/>
    </location>
</feature>
<keyword evidence="8" id="KW-0012">Acyltransferase</keyword>
<feature type="domain" description="CN hydrolase" evidence="10">
    <location>
        <begin position="404"/>
        <end position="630"/>
    </location>
</feature>
<evidence type="ECO:0000256" key="7">
    <source>
        <dbReference type="ARBA" id="ARBA00023136"/>
    </source>
</evidence>
<evidence type="ECO:0000259" key="10">
    <source>
        <dbReference type="PROSITE" id="PS50263"/>
    </source>
</evidence>
<keyword evidence="3" id="KW-1003">Cell membrane</keyword>
<evidence type="ECO:0000256" key="2">
    <source>
        <dbReference type="ARBA" id="ARBA00010065"/>
    </source>
</evidence>
<dbReference type="GO" id="GO:0005886">
    <property type="term" value="C:plasma membrane"/>
    <property type="evidence" value="ECO:0007669"/>
    <property type="project" value="UniProtKB-SubCell"/>
</dbReference>
<feature type="transmembrane region" description="Helical" evidence="9">
    <location>
        <begin position="138"/>
        <end position="158"/>
    </location>
</feature>
<proteinExistence type="inferred from homology"/>
<keyword evidence="5 9" id="KW-0812">Transmembrane</keyword>
<evidence type="ECO:0000313" key="12">
    <source>
        <dbReference type="Proteomes" id="UP000249046"/>
    </source>
</evidence>
<reference evidence="11 12" key="1">
    <citation type="submission" date="2017-08" db="EMBL/GenBank/DDBJ databases">
        <title>Infants hospitalized years apart are colonized by the same room-sourced microbial strains.</title>
        <authorList>
            <person name="Brooks B."/>
            <person name="Olm M.R."/>
            <person name="Firek B.A."/>
            <person name="Baker R."/>
            <person name="Thomas B.C."/>
            <person name="Morowitz M.J."/>
            <person name="Banfield J.F."/>
        </authorList>
    </citation>
    <scope>NUCLEOTIDE SEQUENCE [LARGE SCALE GENOMIC DNA]</scope>
    <source>
        <strain evidence="11">S2_005_003_R2_42</strain>
    </source>
</reference>
<evidence type="ECO:0000256" key="5">
    <source>
        <dbReference type="ARBA" id="ARBA00022692"/>
    </source>
</evidence>
<accession>A0A2W5KMS5</accession>
<sequence length="677" mass="73985">MNEKRNWQYLAFYSAVAFAITAICLNVNPQTGIAAKSTLLEATGKLAWIEEYRYGTRFGLTGISERFSYPSKSSGMGAVRNALNHADDRTVSVRYEYKTHGPRYSNDRYHNVWELTVGDRVVRTYAESAAAWESDNRFAPWLGAAMGICGLILGYTAWRTRRKSQRRITLWSPPSGLEPNNRVRGIFSERDFMLTIRNVVLTIAASLLLRLSVDLEPAWWAAWLAPLPLLWLAYSNTRRHAQLWVALAVLSATAVCIPYYRLVMPLPAALAAWLGQSLLWWFAVTATRRIVLSHPRSAWTALAYPSLWVGIDTLMAALLPDGNWASLAYSQAEVLALLQTVSLVGVPGLLFLLCLPASVAALLCWRWRELQDRAAVLALTVALLLAALGYGHGRLQQPASASTMRVGLASIDDAIGSSAAPADSGPIRDGYDALIAQLATSGARLVVLPEKIAVLKPDVATEWQAHFGEIAARHGIWLEVGIGIDDGRAPRNYAWLYDPAGRRVENFEKHYLAPPERAAGYAAGDAWSVHSIEGAAVGLSVCKDMHFAAFGRAYGKLDAQVMLVPAWDFAYVDGWMGSRMTLVRGVENGYAVVRVAREGLLTVSDAYGRVLAQTRSAALPGSSLLAELPVQARLDTLYTRIGDVLGWLSAVVAAAWFAASSRRPVVGPGEAAHLDHS</sequence>
<feature type="transmembrane region" description="Helical" evidence="9">
    <location>
        <begin position="266"/>
        <end position="286"/>
    </location>
</feature>
<comment type="caution">
    <text evidence="11">The sequence shown here is derived from an EMBL/GenBank/DDBJ whole genome shotgun (WGS) entry which is preliminary data.</text>
</comment>
<dbReference type="PANTHER" id="PTHR38686:SF1">
    <property type="entry name" value="APOLIPOPROTEIN N-ACYLTRANSFERASE"/>
    <property type="match status" value="1"/>
</dbReference>